<dbReference type="Gene3D" id="3.90.110.10">
    <property type="entry name" value="Lactate dehydrogenase/glycoside hydrolase, family 4, C-terminal"/>
    <property type="match status" value="1"/>
</dbReference>
<dbReference type="InterPro" id="IPR015955">
    <property type="entry name" value="Lactate_DH/Glyco_Ohase_4_C"/>
</dbReference>
<comment type="catalytic activity">
    <reaction evidence="9">
        <text>(S)-malate + NAD(+) = oxaloacetate + NADH + H(+)</text>
        <dbReference type="Rhea" id="RHEA:21432"/>
        <dbReference type="ChEBI" id="CHEBI:15378"/>
        <dbReference type="ChEBI" id="CHEBI:15589"/>
        <dbReference type="ChEBI" id="CHEBI:16452"/>
        <dbReference type="ChEBI" id="CHEBI:57540"/>
        <dbReference type="ChEBI" id="CHEBI:57945"/>
        <dbReference type="EC" id="1.1.1.37"/>
    </reaction>
</comment>
<proteinExistence type="inferred from homology"/>
<dbReference type="InterPro" id="IPR001236">
    <property type="entry name" value="Lactate/malate_DH_N"/>
</dbReference>
<dbReference type="Gene3D" id="3.40.50.720">
    <property type="entry name" value="NAD(P)-binding Rossmann-like Domain"/>
    <property type="match status" value="1"/>
</dbReference>
<feature type="binding site" evidence="6">
    <location>
        <position position="149"/>
    </location>
    <ligand>
        <name>substrate</name>
    </ligand>
</feature>
<organism evidence="12 13">
    <name type="scientific">Euplotes crassus</name>
    <dbReference type="NCBI Taxonomy" id="5936"/>
    <lineage>
        <taxon>Eukaryota</taxon>
        <taxon>Sar</taxon>
        <taxon>Alveolata</taxon>
        <taxon>Ciliophora</taxon>
        <taxon>Intramacronucleata</taxon>
        <taxon>Spirotrichea</taxon>
        <taxon>Hypotrichia</taxon>
        <taxon>Euplotida</taxon>
        <taxon>Euplotidae</taxon>
        <taxon>Moneuplotes</taxon>
    </lineage>
</organism>
<protein>
    <recommendedName>
        <fullName evidence="2 9">Malate dehydrogenase</fullName>
        <ecNumber evidence="2 9">1.1.1.37</ecNumber>
    </recommendedName>
</protein>
<keyword evidence="4 7" id="KW-0520">NAD</keyword>
<dbReference type="Proteomes" id="UP001295684">
    <property type="component" value="Unassembled WGS sequence"/>
</dbReference>
<dbReference type="InterPro" id="IPR010945">
    <property type="entry name" value="Malate_DH_type2"/>
</dbReference>
<evidence type="ECO:0000256" key="1">
    <source>
        <dbReference type="ARBA" id="ARBA00009613"/>
    </source>
</evidence>
<dbReference type="NCBIfam" id="TIGR01759">
    <property type="entry name" value="MalateDH-SF1"/>
    <property type="match status" value="1"/>
</dbReference>
<evidence type="ECO:0000256" key="6">
    <source>
        <dbReference type="PIRSR" id="PIRSR000102-2"/>
    </source>
</evidence>
<evidence type="ECO:0000313" key="13">
    <source>
        <dbReference type="Proteomes" id="UP001295684"/>
    </source>
</evidence>
<feature type="binding site" evidence="7">
    <location>
        <position position="60"/>
    </location>
    <ligand>
        <name>NAD(+)</name>
        <dbReference type="ChEBI" id="CHEBI:57540"/>
    </ligand>
</feature>
<feature type="binding site" evidence="7">
    <location>
        <position position="123"/>
    </location>
    <ligand>
        <name>NAD(+)</name>
        <dbReference type="ChEBI" id="CHEBI:57540"/>
    </ligand>
</feature>
<dbReference type="SUPFAM" id="SSF51735">
    <property type="entry name" value="NAD(P)-binding Rossmann-fold domains"/>
    <property type="match status" value="1"/>
</dbReference>
<dbReference type="CDD" id="cd01338">
    <property type="entry name" value="MDH_chloroplast-like"/>
    <property type="match status" value="1"/>
</dbReference>
<dbReference type="HAMAP" id="MF_01517">
    <property type="entry name" value="Malate_dehydrog_2"/>
    <property type="match status" value="1"/>
</dbReference>
<evidence type="ECO:0000256" key="2">
    <source>
        <dbReference type="ARBA" id="ARBA00012995"/>
    </source>
</evidence>
<feature type="binding site" evidence="6">
    <location>
        <position position="110"/>
    </location>
    <ligand>
        <name>substrate</name>
    </ligand>
</feature>
<evidence type="ECO:0000256" key="7">
    <source>
        <dbReference type="PIRSR" id="PIRSR000102-3"/>
    </source>
</evidence>
<dbReference type="PANTHER" id="PTHR23382">
    <property type="entry name" value="MALATE DEHYDROGENASE"/>
    <property type="match status" value="1"/>
</dbReference>
<dbReference type="InterPro" id="IPR022383">
    <property type="entry name" value="Lactate/malate_DH_C"/>
</dbReference>
<dbReference type="GO" id="GO:0030060">
    <property type="term" value="F:L-malate dehydrogenase (NAD+) activity"/>
    <property type="evidence" value="ECO:0007669"/>
    <property type="project" value="UniProtKB-EC"/>
</dbReference>
<feature type="binding site" evidence="6">
    <location>
        <position position="116"/>
    </location>
    <ligand>
        <name>substrate</name>
    </ligand>
</feature>
<dbReference type="GO" id="GO:0006099">
    <property type="term" value="P:tricarboxylic acid cycle"/>
    <property type="evidence" value="ECO:0007669"/>
    <property type="project" value="UniProtKB-KW"/>
</dbReference>
<evidence type="ECO:0000256" key="4">
    <source>
        <dbReference type="ARBA" id="ARBA00023027"/>
    </source>
</evidence>
<gene>
    <name evidence="12" type="ORF">ECRASSUSDP1_LOCUS14331</name>
</gene>
<accession>A0AAD2CVW5</accession>
<feature type="domain" description="Lactate/malate dehydrogenase C-terminal" evidence="11">
    <location>
        <begin position="174"/>
        <end position="337"/>
    </location>
</feature>
<dbReference type="EMBL" id="CAMPGE010014316">
    <property type="protein sequence ID" value="CAI2372994.1"/>
    <property type="molecule type" value="Genomic_DNA"/>
</dbReference>
<comment type="similarity">
    <text evidence="1">Belongs to the LDH/MDH superfamily. MDH type 2 family.</text>
</comment>
<name>A0AAD2CVW5_EUPCR</name>
<sequence length="344" mass="37860">MISNLSVRGSRKFMTRAFSSDVKKVTVTGGAGQISYSLLFRIASGAFLGPDQRIKLQILDLPFMQDSLKGVQMELHDCAFPLLDEVVYTDDMSVGFKDTDYAFLVGSKPRGPGMERGDLLKDNGKIFVGVGQAMNDNASRDCKTIVVGNPANTNCLICSHYAPDIDKKNFTAMTRLDHNRALAQIALKTSAKVTDVQKMIVWGNHSPTMFPDIKSTTVDGKVARDLVDRKWEEDTFIPVVQKRGAAIIEARKLSSAASAASAAIDHMRDWAKGTDEWVSMSIPSTGNPYGIEEGLIFSFPCTTSNGEYKIVEGLDISDEFSQKNIKVTTDELVSERNFVEHLLK</sequence>
<keyword evidence="3 8" id="KW-0560">Oxidoreductase</keyword>
<dbReference type="PROSITE" id="PS00068">
    <property type="entry name" value="MDH"/>
    <property type="match status" value="1"/>
</dbReference>
<dbReference type="Pfam" id="PF00056">
    <property type="entry name" value="Ldh_1_N"/>
    <property type="match status" value="1"/>
</dbReference>
<dbReference type="Pfam" id="PF02866">
    <property type="entry name" value="Ldh_1_C"/>
    <property type="match status" value="1"/>
</dbReference>
<dbReference type="SUPFAM" id="SSF56327">
    <property type="entry name" value="LDH C-terminal domain-like"/>
    <property type="match status" value="1"/>
</dbReference>
<feature type="active site" description="Proton acceptor" evidence="5">
    <location>
        <position position="205"/>
    </location>
</feature>
<feature type="binding site" evidence="7">
    <location>
        <begin position="147"/>
        <end position="149"/>
    </location>
    <ligand>
        <name>NAD(+)</name>
        <dbReference type="ChEBI" id="CHEBI:57540"/>
    </ligand>
</feature>
<dbReference type="FunFam" id="3.40.50.720:FF:000010">
    <property type="entry name" value="Malate dehydrogenase"/>
    <property type="match status" value="1"/>
</dbReference>
<comment type="caution">
    <text evidence="12">The sequence shown here is derived from an EMBL/GenBank/DDBJ whole genome shotgun (WGS) entry which is preliminary data.</text>
</comment>
<evidence type="ECO:0000259" key="11">
    <source>
        <dbReference type="Pfam" id="PF02866"/>
    </source>
</evidence>
<evidence type="ECO:0000256" key="3">
    <source>
        <dbReference type="ARBA" id="ARBA00023002"/>
    </source>
</evidence>
<dbReference type="GO" id="GO:0006108">
    <property type="term" value="P:malate metabolic process"/>
    <property type="evidence" value="ECO:0007669"/>
    <property type="project" value="InterPro"/>
</dbReference>
<evidence type="ECO:0000259" key="10">
    <source>
        <dbReference type="Pfam" id="PF00056"/>
    </source>
</evidence>
<evidence type="ECO:0000256" key="5">
    <source>
        <dbReference type="PIRSR" id="PIRSR000102-1"/>
    </source>
</evidence>
<feature type="binding site" evidence="6">
    <location>
        <position position="180"/>
    </location>
    <ligand>
        <name>substrate</name>
    </ligand>
</feature>
<dbReference type="AlphaFoldDB" id="A0AAD2CVW5"/>
<dbReference type="NCBIfam" id="NF003916">
    <property type="entry name" value="PRK05442.1"/>
    <property type="match status" value="1"/>
</dbReference>
<dbReference type="InterPro" id="IPR001252">
    <property type="entry name" value="Malate_DH_AS"/>
</dbReference>
<evidence type="ECO:0000313" key="12">
    <source>
        <dbReference type="EMBL" id="CAI2372994.1"/>
    </source>
</evidence>
<dbReference type="FunFam" id="3.90.110.10:FF:000002">
    <property type="entry name" value="Malate dehydrogenase"/>
    <property type="match status" value="1"/>
</dbReference>
<feature type="domain" description="Lactate/malate dehydrogenase N-terminal" evidence="10">
    <location>
        <begin position="24"/>
        <end position="170"/>
    </location>
</feature>
<reference evidence="12" key="1">
    <citation type="submission" date="2023-07" db="EMBL/GenBank/DDBJ databases">
        <authorList>
            <consortium name="AG Swart"/>
            <person name="Singh M."/>
            <person name="Singh A."/>
            <person name="Seah K."/>
            <person name="Emmerich C."/>
        </authorList>
    </citation>
    <scope>NUCLEOTIDE SEQUENCE</scope>
    <source>
        <strain evidence="12">DP1</strain>
    </source>
</reference>
<dbReference type="InterPro" id="IPR036291">
    <property type="entry name" value="NAD(P)-bd_dom_sf"/>
</dbReference>
<evidence type="ECO:0000256" key="8">
    <source>
        <dbReference type="RuleBase" id="RU003369"/>
    </source>
</evidence>
<keyword evidence="9" id="KW-0816">Tricarboxylic acid cycle</keyword>
<keyword evidence="13" id="KW-1185">Reference proteome</keyword>
<dbReference type="PIRSF" id="PIRSF000102">
    <property type="entry name" value="Lac_mal_DH"/>
    <property type="match status" value="1"/>
</dbReference>
<dbReference type="EC" id="1.1.1.37" evidence="2 9"/>
<evidence type="ECO:0000256" key="9">
    <source>
        <dbReference type="RuleBase" id="RU003405"/>
    </source>
</evidence>
<dbReference type="InterPro" id="IPR001557">
    <property type="entry name" value="L-lactate/malate_DH"/>
</dbReference>